<organism evidence="2 3">
    <name type="scientific">Stereocaulon virgatum</name>
    <dbReference type="NCBI Taxonomy" id="373712"/>
    <lineage>
        <taxon>Eukaryota</taxon>
        <taxon>Fungi</taxon>
        <taxon>Dikarya</taxon>
        <taxon>Ascomycota</taxon>
        <taxon>Pezizomycotina</taxon>
        <taxon>Lecanoromycetes</taxon>
        <taxon>OSLEUM clade</taxon>
        <taxon>Lecanoromycetidae</taxon>
        <taxon>Lecanorales</taxon>
        <taxon>Lecanorineae</taxon>
        <taxon>Stereocaulaceae</taxon>
        <taxon>Stereocaulon</taxon>
    </lineage>
</organism>
<proteinExistence type="predicted"/>
<dbReference type="Proteomes" id="UP001590950">
    <property type="component" value="Unassembled WGS sequence"/>
</dbReference>
<evidence type="ECO:0008006" key="4">
    <source>
        <dbReference type="Google" id="ProtNLM"/>
    </source>
</evidence>
<keyword evidence="3" id="KW-1185">Reference proteome</keyword>
<evidence type="ECO:0000313" key="3">
    <source>
        <dbReference type="Proteomes" id="UP001590950"/>
    </source>
</evidence>
<keyword evidence="1" id="KW-0732">Signal</keyword>
<reference evidence="2 3" key="1">
    <citation type="submission" date="2024-09" db="EMBL/GenBank/DDBJ databases">
        <title>Rethinking Asexuality: The Enigmatic Case of Functional Sexual Genes in Lepraria (Stereocaulaceae).</title>
        <authorList>
            <person name="Doellman M."/>
            <person name="Sun Y."/>
            <person name="Barcenas-Pena A."/>
            <person name="Lumbsch H.T."/>
            <person name="Grewe F."/>
        </authorList>
    </citation>
    <scope>NUCLEOTIDE SEQUENCE [LARGE SCALE GENOMIC DNA]</scope>
    <source>
        <strain evidence="2 3">Mercado 3170</strain>
    </source>
</reference>
<gene>
    <name evidence="2" type="ORF">N7G274_002123</name>
</gene>
<protein>
    <recommendedName>
        <fullName evidence="4">Ecp2 effector protein domain-containing protein</fullName>
    </recommendedName>
</protein>
<name>A0ABR4AKS6_9LECA</name>
<evidence type="ECO:0000256" key="1">
    <source>
        <dbReference type="SAM" id="SignalP"/>
    </source>
</evidence>
<sequence>MILLIGFSLAVGVFLCNQCAGTRILPHPSNHTPPALNSDPICYSENPVSIIPNAADCYNLIASLPSSPEIGTFHHGGRDDDYRLPHQQHSDSCKVLVDLRGLVLEAKATWDGNMVRGFNIIRDCVEGGPGFGGYAYGGADGRAWIKVSVTGNDMGGGNETVGEAVVATAR</sequence>
<accession>A0ABR4AKS6</accession>
<feature type="chain" id="PRO_5046226554" description="Ecp2 effector protein domain-containing protein" evidence="1">
    <location>
        <begin position="22"/>
        <end position="170"/>
    </location>
</feature>
<dbReference type="EMBL" id="JBEFKJ010000006">
    <property type="protein sequence ID" value="KAL2045693.1"/>
    <property type="molecule type" value="Genomic_DNA"/>
</dbReference>
<comment type="caution">
    <text evidence="2">The sequence shown here is derived from an EMBL/GenBank/DDBJ whole genome shotgun (WGS) entry which is preliminary data.</text>
</comment>
<evidence type="ECO:0000313" key="2">
    <source>
        <dbReference type="EMBL" id="KAL2045693.1"/>
    </source>
</evidence>
<feature type="signal peptide" evidence="1">
    <location>
        <begin position="1"/>
        <end position="21"/>
    </location>
</feature>